<feature type="non-terminal residue" evidence="2">
    <location>
        <position position="146"/>
    </location>
</feature>
<comment type="caution">
    <text evidence="2">The sequence shown here is derived from an EMBL/GenBank/DDBJ whole genome shotgun (WGS) entry which is preliminary data.</text>
</comment>
<reference evidence="2" key="1">
    <citation type="submission" date="2023-10" db="EMBL/GenBank/DDBJ databases">
        <title>Genome assembly of Pristionchus species.</title>
        <authorList>
            <person name="Yoshida K."/>
            <person name="Sommer R.J."/>
        </authorList>
    </citation>
    <scope>NUCLEOTIDE SEQUENCE</scope>
    <source>
        <strain evidence="2">RS0144</strain>
    </source>
</reference>
<dbReference type="EMBL" id="BTSX01000004">
    <property type="protein sequence ID" value="GMS94454.1"/>
    <property type="molecule type" value="Genomic_DNA"/>
</dbReference>
<sequence>MATFLELLGHFLSPDWDFEYACCREVILFTNVLYGIFLLMDSLLFLLYIYVFARNKTLHANFRVILLIFAINDMALVYHRLADFWLTGIIDRENGFTYFIKMKCWATLIFSLSNVIGERSFSLYAYQWYHDAHWQFPPIIIIYIIE</sequence>
<dbReference type="AlphaFoldDB" id="A0AAV5TJG1"/>
<keyword evidence="1" id="KW-0812">Transmembrane</keyword>
<gene>
    <name evidence="2" type="ORF">PENTCL1PPCAC_16629</name>
</gene>
<feature type="transmembrane region" description="Helical" evidence="1">
    <location>
        <begin position="60"/>
        <end position="78"/>
    </location>
</feature>
<name>A0AAV5TJG1_9BILA</name>
<feature type="transmembrane region" description="Helical" evidence="1">
    <location>
        <begin position="98"/>
        <end position="117"/>
    </location>
</feature>
<keyword evidence="1" id="KW-1133">Transmembrane helix</keyword>
<protein>
    <recommendedName>
        <fullName evidence="4">G protein-coupled receptor</fullName>
    </recommendedName>
</protein>
<accession>A0AAV5TJG1</accession>
<dbReference type="Proteomes" id="UP001432027">
    <property type="component" value="Unassembled WGS sequence"/>
</dbReference>
<keyword evidence="1" id="KW-0472">Membrane</keyword>
<evidence type="ECO:0008006" key="4">
    <source>
        <dbReference type="Google" id="ProtNLM"/>
    </source>
</evidence>
<proteinExistence type="predicted"/>
<organism evidence="2 3">
    <name type="scientific">Pristionchus entomophagus</name>
    <dbReference type="NCBI Taxonomy" id="358040"/>
    <lineage>
        <taxon>Eukaryota</taxon>
        <taxon>Metazoa</taxon>
        <taxon>Ecdysozoa</taxon>
        <taxon>Nematoda</taxon>
        <taxon>Chromadorea</taxon>
        <taxon>Rhabditida</taxon>
        <taxon>Rhabditina</taxon>
        <taxon>Diplogasteromorpha</taxon>
        <taxon>Diplogasteroidea</taxon>
        <taxon>Neodiplogasteridae</taxon>
        <taxon>Pristionchus</taxon>
    </lineage>
</organism>
<evidence type="ECO:0000313" key="3">
    <source>
        <dbReference type="Proteomes" id="UP001432027"/>
    </source>
</evidence>
<evidence type="ECO:0000313" key="2">
    <source>
        <dbReference type="EMBL" id="GMS94454.1"/>
    </source>
</evidence>
<evidence type="ECO:0000256" key="1">
    <source>
        <dbReference type="SAM" id="Phobius"/>
    </source>
</evidence>
<keyword evidence="3" id="KW-1185">Reference proteome</keyword>
<feature type="transmembrane region" description="Helical" evidence="1">
    <location>
        <begin position="32"/>
        <end position="53"/>
    </location>
</feature>